<dbReference type="Pfam" id="PF03413">
    <property type="entry name" value="PepSY"/>
    <property type="match status" value="2"/>
</dbReference>
<evidence type="ECO:0000256" key="1">
    <source>
        <dbReference type="SAM" id="Phobius"/>
    </source>
</evidence>
<dbReference type="EMBL" id="LUUK01000179">
    <property type="protein sequence ID" value="OAI17211.1"/>
    <property type="molecule type" value="Genomic_DNA"/>
</dbReference>
<evidence type="ECO:0000313" key="3">
    <source>
        <dbReference type="EMBL" id="OAI17211.1"/>
    </source>
</evidence>
<feature type="transmembrane region" description="Helical" evidence="1">
    <location>
        <begin position="347"/>
        <end position="368"/>
    </location>
</feature>
<accession>A0A177NH57</accession>
<keyword evidence="1" id="KW-1133">Transmembrane helix</keyword>
<dbReference type="RefSeq" id="WP_064029760.1">
    <property type="nucleotide sequence ID" value="NZ_LUUK01000179.1"/>
</dbReference>
<keyword evidence="4" id="KW-1185">Reference proteome</keyword>
<keyword evidence="1" id="KW-0472">Membrane</keyword>
<comment type="caution">
    <text evidence="3">The sequence shown here is derived from an EMBL/GenBank/DDBJ whole genome shotgun (WGS) entry which is preliminary data.</text>
</comment>
<gene>
    <name evidence="3" type="ORF">A1355_08570</name>
</gene>
<dbReference type="AlphaFoldDB" id="A0A177NH57"/>
<dbReference type="OrthoDB" id="9776609at2"/>
<sequence length="383" mass="41706">MSRRRLRGLWLRLHRYLGLVLGLPLALIGLSGSLIVFGWPLDAWLNRELTRVAVPPDAVARPLAEIVAAAQARLPADAAPLDWLVFPEQADRAFRFSYRLPASPDSYEIFVDPYTASVVGQRLWGDFAACCSWHGPLMTVIYRFHDSFWLGETGQTLVGGIGLIGLVSVLSGMALWWPNPGKWRAALTAKAGASRQRRVFDLHKLAGSYGFVVFAALLFTGAYMNFPAQSRAIVDRFSPLTAAPDDLHSTPGAGPALSVDAAVAAARRYFPGGKPATLALPTAPDGVYVVELFGGDEVTPTLAGHRLTIDQYSGALLHRTDPAHLSAGDRFHAWQFGLHSGQALGPAGQLLVMACGPVPAILYVTGFIRWRQKRRAHRLENQR</sequence>
<dbReference type="Pfam" id="PF03929">
    <property type="entry name" value="PepSY_TM"/>
    <property type="match status" value="1"/>
</dbReference>
<feature type="domain" description="PepSY" evidence="2">
    <location>
        <begin position="257"/>
        <end position="317"/>
    </location>
</feature>
<feature type="transmembrane region" description="Helical" evidence="1">
    <location>
        <begin position="205"/>
        <end position="226"/>
    </location>
</feature>
<evidence type="ECO:0000313" key="4">
    <source>
        <dbReference type="Proteomes" id="UP000077628"/>
    </source>
</evidence>
<dbReference type="STRING" id="702114.A1355_08570"/>
<dbReference type="InterPro" id="IPR005625">
    <property type="entry name" value="PepSY-ass_TM"/>
</dbReference>
<dbReference type="InterPro" id="IPR025711">
    <property type="entry name" value="PepSY"/>
</dbReference>
<feature type="transmembrane region" description="Helical" evidence="1">
    <location>
        <begin position="157"/>
        <end position="177"/>
    </location>
</feature>
<dbReference type="Proteomes" id="UP000077628">
    <property type="component" value="Unassembled WGS sequence"/>
</dbReference>
<reference evidence="4" key="1">
    <citation type="submission" date="2016-03" db="EMBL/GenBank/DDBJ databases">
        <authorList>
            <person name="Heylen K."/>
            <person name="De Vos P."/>
            <person name="Vekeman B."/>
        </authorList>
    </citation>
    <scope>NUCLEOTIDE SEQUENCE [LARGE SCALE GENOMIC DNA]</scope>
    <source>
        <strain evidence="4">R-45383</strain>
    </source>
</reference>
<dbReference type="PANTHER" id="PTHR34219">
    <property type="entry name" value="IRON-REGULATED INNER MEMBRANE PROTEIN-RELATED"/>
    <property type="match status" value="1"/>
</dbReference>
<protein>
    <recommendedName>
        <fullName evidence="2">PepSY domain-containing protein</fullName>
    </recommendedName>
</protein>
<feature type="transmembrane region" description="Helical" evidence="1">
    <location>
        <begin position="16"/>
        <end position="39"/>
    </location>
</feature>
<proteinExistence type="predicted"/>
<organism evidence="3 4">
    <name type="scientific">Methylomonas koyamae</name>
    <dbReference type="NCBI Taxonomy" id="702114"/>
    <lineage>
        <taxon>Bacteria</taxon>
        <taxon>Pseudomonadati</taxon>
        <taxon>Pseudomonadota</taxon>
        <taxon>Gammaproteobacteria</taxon>
        <taxon>Methylococcales</taxon>
        <taxon>Methylococcaceae</taxon>
        <taxon>Methylomonas</taxon>
    </lineage>
</organism>
<feature type="domain" description="PepSY" evidence="2">
    <location>
        <begin position="63"/>
        <end position="121"/>
    </location>
</feature>
<keyword evidence="1" id="KW-0812">Transmembrane</keyword>
<name>A0A177NH57_9GAMM</name>
<evidence type="ECO:0000259" key="2">
    <source>
        <dbReference type="Pfam" id="PF03413"/>
    </source>
</evidence>